<dbReference type="STRING" id="1051890.A0A3N4L6H4"/>
<dbReference type="OrthoDB" id="422086at2759"/>
<feature type="transmembrane region" description="Helical" evidence="10">
    <location>
        <begin position="180"/>
        <end position="201"/>
    </location>
</feature>
<sequence length="394" mass="44224">MIVDSCTRAQFRVVRKPMNGSGMEEDGWLTGTCVCSFPCSGIRFGTCLLLLGTGYWLLVRPSTPVIELCTGIVGYYIDVECTSLYVMYLESRLISRFTPYFVLHNTTWHSITYQEPPHPVYYPAFPPPTPPRTLRTMDSHSLPDSPVISHPFAITPEHHSDPPPLAYNVYPGGPHSFSGIAVRAACLGFAAGLCLFLSFAVGYFQLPFFLFLLSLFHLLEFWATARYNTPNARTSSFLLSANGSAYNIAHGAAILEALIELYISPSFKQRVSLFCTIPGLALIALGQVIRTLAMAHAGTNFNHLVQRQQRPGHTLVKHGVYSLFRHPSYFGFFWWGLGTQLMLANPVCFIGYAVVLWKFFHDRIESEERYLVGFFGKEYVAYRAATRVGIPFIR</sequence>
<comment type="catalytic activity">
    <reaction evidence="10">
        <text>[protein]-C-terminal S-[(2E,6E)-farnesyl]-L-cysteine + S-adenosyl-L-methionine = [protein]-C-terminal S-[(2E,6E)-farnesyl]-L-cysteine methyl ester + S-adenosyl-L-homocysteine</text>
        <dbReference type="Rhea" id="RHEA:21672"/>
        <dbReference type="Rhea" id="RHEA-COMP:12125"/>
        <dbReference type="Rhea" id="RHEA-COMP:12126"/>
        <dbReference type="ChEBI" id="CHEBI:57856"/>
        <dbReference type="ChEBI" id="CHEBI:59789"/>
        <dbReference type="ChEBI" id="CHEBI:90510"/>
        <dbReference type="ChEBI" id="CHEBI:90511"/>
        <dbReference type="EC" id="2.1.1.100"/>
    </reaction>
</comment>
<dbReference type="InParanoid" id="A0A3N4L6H4"/>
<dbReference type="EMBL" id="ML121626">
    <property type="protein sequence ID" value="RPB18487.1"/>
    <property type="molecule type" value="Genomic_DNA"/>
</dbReference>
<keyword evidence="10" id="KW-0256">Endoplasmic reticulum</keyword>
<keyword evidence="7 10" id="KW-0812">Transmembrane</keyword>
<evidence type="ECO:0000256" key="8">
    <source>
        <dbReference type="ARBA" id="ARBA00022989"/>
    </source>
</evidence>
<dbReference type="Pfam" id="PF04140">
    <property type="entry name" value="ICMT"/>
    <property type="match status" value="1"/>
</dbReference>
<protein>
    <recommendedName>
        <fullName evidence="3 10">Protein-S-isoprenylcysteine O-methyltransferase</fullName>
        <ecNumber evidence="3 10">2.1.1.100</ecNumber>
    </recommendedName>
</protein>
<evidence type="ECO:0000256" key="10">
    <source>
        <dbReference type="RuleBase" id="RU362022"/>
    </source>
</evidence>
<evidence type="ECO:0000256" key="5">
    <source>
        <dbReference type="ARBA" id="ARBA00022679"/>
    </source>
</evidence>
<keyword evidence="12" id="KW-1185">Reference proteome</keyword>
<dbReference type="GO" id="GO:0005789">
    <property type="term" value="C:endoplasmic reticulum membrane"/>
    <property type="evidence" value="ECO:0007669"/>
    <property type="project" value="UniProtKB-SubCell"/>
</dbReference>
<feature type="transmembrane region" description="Helical" evidence="10">
    <location>
        <begin position="245"/>
        <end position="264"/>
    </location>
</feature>
<evidence type="ECO:0000256" key="9">
    <source>
        <dbReference type="ARBA" id="ARBA00023136"/>
    </source>
</evidence>
<dbReference type="PROSITE" id="PS51564">
    <property type="entry name" value="SAM_ICMT"/>
    <property type="match status" value="1"/>
</dbReference>
<accession>A0A3N4L6H4</accession>
<keyword evidence="8 10" id="KW-1133">Transmembrane helix</keyword>
<keyword evidence="5" id="KW-0808">Transferase</keyword>
<dbReference type="InterPro" id="IPR007269">
    <property type="entry name" value="ICMT_MeTrfase"/>
</dbReference>
<dbReference type="PANTHER" id="PTHR12714:SF9">
    <property type="entry name" value="PROTEIN-S-ISOPRENYLCYSTEINE O-METHYLTRANSFERASE"/>
    <property type="match status" value="1"/>
</dbReference>
<dbReference type="EC" id="2.1.1.100" evidence="3 10"/>
<feature type="transmembrane region" description="Helical" evidence="10">
    <location>
        <begin position="271"/>
        <end position="289"/>
    </location>
</feature>
<evidence type="ECO:0000256" key="3">
    <source>
        <dbReference type="ARBA" id="ARBA00012151"/>
    </source>
</evidence>
<comment type="similarity">
    <text evidence="2 10">Belongs to the class VI-like SAM-binding methyltransferase superfamily. Isoprenylcysteine carboxyl methyltransferase family.</text>
</comment>
<dbReference type="GO" id="GO:0004671">
    <property type="term" value="F:protein C-terminal S-isoprenylcysteine carboxyl O-methyltransferase activity"/>
    <property type="evidence" value="ECO:0007669"/>
    <property type="project" value="UniProtKB-EC"/>
</dbReference>
<dbReference type="PANTHER" id="PTHR12714">
    <property type="entry name" value="PROTEIN-S ISOPRENYLCYSTEINE O-METHYLTRANSFERASE"/>
    <property type="match status" value="1"/>
</dbReference>
<evidence type="ECO:0000256" key="4">
    <source>
        <dbReference type="ARBA" id="ARBA00022603"/>
    </source>
</evidence>
<keyword evidence="9 10" id="KW-0472">Membrane</keyword>
<evidence type="ECO:0000256" key="7">
    <source>
        <dbReference type="ARBA" id="ARBA00022692"/>
    </source>
</evidence>
<dbReference type="Gene3D" id="1.20.120.1630">
    <property type="match status" value="1"/>
</dbReference>
<comment type="subcellular location">
    <subcellularLocation>
        <location evidence="10">Endoplasmic reticulum membrane</location>
        <topology evidence="10">Multi-pass membrane protein</topology>
    </subcellularLocation>
    <subcellularLocation>
        <location evidence="1">Membrane</location>
        <topology evidence="1">Multi-pass membrane protein</topology>
    </subcellularLocation>
</comment>
<gene>
    <name evidence="11" type="ORF">L211DRAFT_854087</name>
</gene>
<keyword evidence="4 10" id="KW-0489">Methyltransferase</keyword>
<name>A0A3N4L6H4_9PEZI</name>
<evidence type="ECO:0000313" key="12">
    <source>
        <dbReference type="Proteomes" id="UP000267821"/>
    </source>
</evidence>
<dbReference type="FunCoup" id="A0A3N4L6H4">
    <property type="interactions" value="469"/>
</dbReference>
<feature type="transmembrane region" description="Helical" evidence="10">
    <location>
        <begin position="332"/>
        <end position="360"/>
    </location>
</feature>
<dbReference type="Proteomes" id="UP000267821">
    <property type="component" value="Unassembled WGS sequence"/>
</dbReference>
<organism evidence="11 12">
    <name type="scientific">Terfezia boudieri ATCC MYA-4762</name>
    <dbReference type="NCBI Taxonomy" id="1051890"/>
    <lineage>
        <taxon>Eukaryota</taxon>
        <taxon>Fungi</taxon>
        <taxon>Dikarya</taxon>
        <taxon>Ascomycota</taxon>
        <taxon>Pezizomycotina</taxon>
        <taxon>Pezizomycetes</taxon>
        <taxon>Pezizales</taxon>
        <taxon>Pezizaceae</taxon>
        <taxon>Terfezia</taxon>
    </lineage>
</organism>
<dbReference type="InterPro" id="IPR025770">
    <property type="entry name" value="PPMT_MeTrfase"/>
</dbReference>
<reference evidence="11 12" key="1">
    <citation type="journal article" date="2018" name="Nat. Ecol. Evol.">
        <title>Pezizomycetes genomes reveal the molecular basis of ectomycorrhizal truffle lifestyle.</title>
        <authorList>
            <person name="Murat C."/>
            <person name="Payen T."/>
            <person name="Noel B."/>
            <person name="Kuo A."/>
            <person name="Morin E."/>
            <person name="Chen J."/>
            <person name="Kohler A."/>
            <person name="Krizsan K."/>
            <person name="Balestrini R."/>
            <person name="Da Silva C."/>
            <person name="Montanini B."/>
            <person name="Hainaut M."/>
            <person name="Levati E."/>
            <person name="Barry K.W."/>
            <person name="Belfiori B."/>
            <person name="Cichocki N."/>
            <person name="Clum A."/>
            <person name="Dockter R.B."/>
            <person name="Fauchery L."/>
            <person name="Guy J."/>
            <person name="Iotti M."/>
            <person name="Le Tacon F."/>
            <person name="Lindquist E.A."/>
            <person name="Lipzen A."/>
            <person name="Malagnac F."/>
            <person name="Mello A."/>
            <person name="Molinier V."/>
            <person name="Miyauchi S."/>
            <person name="Poulain J."/>
            <person name="Riccioni C."/>
            <person name="Rubini A."/>
            <person name="Sitrit Y."/>
            <person name="Splivallo R."/>
            <person name="Traeger S."/>
            <person name="Wang M."/>
            <person name="Zifcakova L."/>
            <person name="Wipf D."/>
            <person name="Zambonelli A."/>
            <person name="Paolocci F."/>
            <person name="Nowrousian M."/>
            <person name="Ottonello S."/>
            <person name="Baldrian P."/>
            <person name="Spatafora J.W."/>
            <person name="Henrissat B."/>
            <person name="Nagy L.G."/>
            <person name="Aury J.M."/>
            <person name="Wincker P."/>
            <person name="Grigoriev I.V."/>
            <person name="Bonfante P."/>
            <person name="Martin F.M."/>
        </authorList>
    </citation>
    <scope>NUCLEOTIDE SEQUENCE [LARGE SCALE GENOMIC DNA]</scope>
    <source>
        <strain evidence="11 12">ATCC MYA-4762</strain>
    </source>
</reference>
<keyword evidence="6 10" id="KW-0949">S-adenosyl-L-methionine</keyword>
<dbReference type="AlphaFoldDB" id="A0A3N4L6H4"/>
<dbReference type="GO" id="GO:0032259">
    <property type="term" value="P:methylation"/>
    <property type="evidence" value="ECO:0007669"/>
    <property type="project" value="UniProtKB-KW"/>
</dbReference>
<evidence type="ECO:0000256" key="2">
    <source>
        <dbReference type="ARBA" id="ARBA00009140"/>
    </source>
</evidence>
<evidence type="ECO:0000313" key="11">
    <source>
        <dbReference type="EMBL" id="RPB18487.1"/>
    </source>
</evidence>
<evidence type="ECO:0000256" key="6">
    <source>
        <dbReference type="ARBA" id="ARBA00022691"/>
    </source>
</evidence>
<proteinExistence type="inferred from homology"/>
<evidence type="ECO:0000256" key="1">
    <source>
        <dbReference type="ARBA" id="ARBA00004141"/>
    </source>
</evidence>